<evidence type="ECO:0000313" key="2">
    <source>
        <dbReference type="EMBL" id="KAJ1981694.1"/>
    </source>
</evidence>
<keyword evidence="3" id="KW-1185">Reference proteome</keyword>
<dbReference type="OrthoDB" id="1060854at2759"/>
<dbReference type="InterPro" id="IPR013922">
    <property type="entry name" value="Cyclin_PHO80-like"/>
</dbReference>
<feature type="region of interest" description="Disordered" evidence="1">
    <location>
        <begin position="212"/>
        <end position="244"/>
    </location>
</feature>
<feature type="region of interest" description="Disordered" evidence="1">
    <location>
        <begin position="312"/>
        <end position="333"/>
    </location>
</feature>
<evidence type="ECO:0000256" key="1">
    <source>
        <dbReference type="SAM" id="MobiDB-lite"/>
    </source>
</evidence>
<dbReference type="EMBL" id="JANBQB010000115">
    <property type="protein sequence ID" value="KAJ1981694.1"/>
    <property type="molecule type" value="Genomic_DNA"/>
</dbReference>
<name>A0A9W8B3F6_9FUNG</name>
<dbReference type="PANTHER" id="PTHR15615:SF108">
    <property type="entry name" value="PROTEIN CNPPD1"/>
    <property type="match status" value="1"/>
</dbReference>
<reference evidence="2" key="1">
    <citation type="submission" date="2022-07" db="EMBL/GenBank/DDBJ databases">
        <title>Phylogenomic reconstructions and comparative analyses of Kickxellomycotina fungi.</title>
        <authorList>
            <person name="Reynolds N.K."/>
            <person name="Stajich J.E."/>
            <person name="Barry K."/>
            <person name="Grigoriev I.V."/>
            <person name="Crous P."/>
            <person name="Smith M.E."/>
        </authorList>
    </citation>
    <scope>NUCLEOTIDE SEQUENCE</scope>
    <source>
        <strain evidence="2">RSA 567</strain>
    </source>
</reference>
<proteinExistence type="predicted"/>
<evidence type="ECO:0000313" key="3">
    <source>
        <dbReference type="Proteomes" id="UP001151582"/>
    </source>
</evidence>
<dbReference type="Proteomes" id="UP001151582">
    <property type="component" value="Unassembled WGS sequence"/>
</dbReference>
<accession>A0A9W8B3F6</accession>
<dbReference type="AlphaFoldDB" id="A0A9W8B3F6"/>
<dbReference type="GO" id="GO:0019901">
    <property type="term" value="F:protein kinase binding"/>
    <property type="evidence" value="ECO:0007669"/>
    <property type="project" value="InterPro"/>
</dbReference>
<feature type="compositionally biased region" description="Low complexity" evidence="1">
    <location>
        <begin position="465"/>
        <end position="479"/>
    </location>
</feature>
<comment type="caution">
    <text evidence="2">The sequence shown here is derived from an EMBL/GenBank/DDBJ whole genome shotgun (WGS) entry which is preliminary data.</text>
</comment>
<gene>
    <name evidence="2" type="primary">PCL7_2</name>
    <name evidence="2" type="ORF">H4R34_001976</name>
</gene>
<organism evidence="2 3">
    <name type="scientific">Dimargaris verticillata</name>
    <dbReference type="NCBI Taxonomy" id="2761393"/>
    <lineage>
        <taxon>Eukaryota</taxon>
        <taxon>Fungi</taxon>
        <taxon>Fungi incertae sedis</taxon>
        <taxon>Zoopagomycota</taxon>
        <taxon>Kickxellomycotina</taxon>
        <taxon>Dimargaritomycetes</taxon>
        <taxon>Dimargaritales</taxon>
        <taxon>Dimargaritaceae</taxon>
        <taxon>Dimargaris</taxon>
    </lineage>
</organism>
<dbReference type="CDD" id="cd20558">
    <property type="entry name" value="CYCLIN_ScPCL7-like"/>
    <property type="match status" value="1"/>
</dbReference>
<dbReference type="Gene3D" id="1.10.472.10">
    <property type="entry name" value="Cyclin-like"/>
    <property type="match status" value="1"/>
</dbReference>
<protein>
    <submittedName>
        <fullName evidence="2">Cyclin-like protein interacting with PHO85</fullName>
    </submittedName>
</protein>
<sequence>MGLSTTISDHPISDAVDYLAATLDAVCAANDQYHQPRRSPTSTADSTPGSLVSSPSAGASVVTLFHSRAPPPIAVKDYIVRIATYLHLDTLALLSTLVYMNRAVHYSEGRLALSSLTVHRLLMASVVAVHKFTCDIYRKSSRYARIGGISRTEMNNLEIEFLFQCQFDLMVSDHTLSQYFGQLTAYAQGHKLPKAILGDLFECTGSQLAPYPDGGEVYSSDTDSVDAAAHRSSPDDPMDDQTTPLVHENGQVVTVTRSTSSSTARTLVSGHECGQARINGRGQEGANSARSGACPWSSYHAATRLSGQVSANTATTGTCTPPPQPIALTKPHESAKVSQPLVDFCRLQADYTLPTDSTAALSSATLHNLPTRHGHWSRLIRSKHPPPLDTALCSRSSARSAVKNIAMTGSIGRYLRGLLAAPLPTADSATYPHPNRLSVGGGAKAFTLAPPNCTAHGDQPLAASVCSHSSSGSGKRLASPDSLETPELLPRHLPDHDTMLPPIWHSQQPYAVTPPELSRPLSAAHYDPAHAFIKPTSIALVDQPQPCQAPALLTKRARVD</sequence>
<feature type="region of interest" description="Disordered" evidence="1">
    <location>
        <begin position="465"/>
        <end position="486"/>
    </location>
</feature>
<dbReference type="PANTHER" id="PTHR15615">
    <property type="match status" value="1"/>
</dbReference>
<dbReference type="Pfam" id="PF08613">
    <property type="entry name" value="Cyclin"/>
    <property type="match status" value="1"/>
</dbReference>